<dbReference type="AlphaFoldDB" id="A0A062V8N4"/>
<evidence type="ECO:0000259" key="1">
    <source>
        <dbReference type="Pfam" id="PF07752"/>
    </source>
</evidence>
<evidence type="ECO:0000313" key="2">
    <source>
        <dbReference type="EMBL" id="KCZ72898.1"/>
    </source>
</evidence>
<evidence type="ECO:0000313" key="3">
    <source>
        <dbReference type="Proteomes" id="UP000027153"/>
    </source>
</evidence>
<accession>A0A062V8N4</accession>
<dbReference type="EMBL" id="JMIY01000002">
    <property type="protein sequence ID" value="KCZ72898.1"/>
    <property type="molecule type" value="Genomic_DNA"/>
</dbReference>
<comment type="caution">
    <text evidence="2">The sequence shown here is derived from an EMBL/GenBank/DDBJ whole genome shotgun (WGS) entry which is preliminary data.</text>
</comment>
<proteinExistence type="predicted"/>
<protein>
    <recommendedName>
        <fullName evidence="1">S-layer family duplication domain-containing protein</fullName>
    </recommendedName>
</protein>
<dbReference type="Gene3D" id="2.60.98.40">
    <property type="match status" value="1"/>
</dbReference>
<dbReference type="RefSeq" id="WP_052368601.1">
    <property type="nucleotide sequence ID" value="NZ_JMIY01000002.1"/>
</dbReference>
<reference evidence="2 3" key="1">
    <citation type="journal article" date="2013" name="Nature">
        <title>Anaerobic oxidation of methane coupled to nitrate reduction in a novel archaeal lineage.</title>
        <authorList>
            <person name="Haroon M.F."/>
            <person name="Hu S."/>
            <person name="Shi Y."/>
            <person name="Imelfort M."/>
            <person name="Keller J."/>
            <person name="Hugenholtz P."/>
            <person name="Yuan Z."/>
            <person name="Tyson G.W."/>
        </authorList>
    </citation>
    <scope>NUCLEOTIDE SEQUENCE [LARGE SCALE GENOMIC DNA]</scope>
    <source>
        <strain evidence="2 3">ANME-2d</strain>
    </source>
</reference>
<dbReference type="Proteomes" id="UP000027153">
    <property type="component" value="Unassembled WGS sequence"/>
</dbReference>
<organism evidence="2 3">
    <name type="scientific">Candidatus Methanoperedens nitratireducens</name>
    <dbReference type="NCBI Taxonomy" id="1392998"/>
    <lineage>
        <taxon>Archaea</taxon>
        <taxon>Methanobacteriati</taxon>
        <taxon>Methanobacteriota</taxon>
        <taxon>Stenosarchaea group</taxon>
        <taxon>Methanomicrobia</taxon>
        <taxon>Methanosarcinales</taxon>
        <taxon>ANME-2 cluster</taxon>
        <taxon>Candidatus Methanoperedentaceae</taxon>
        <taxon>Candidatus Methanoperedens</taxon>
    </lineage>
</organism>
<dbReference type="OrthoDB" id="136975at2157"/>
<keyword evidence="3" id="KW-1185">Reference proteome</keyword>
<sequence length="312" mass="34371">MVKKAAIYVLIGIFALSLFSDVVSASWSAEAGELSYQVNHSDRIIIGTVKEVRPGYDYTDVVIDVDEWLKGSLPDNEITIRTEQGTNVFTAGAANFSVGERALLMLSDENIEKGRFRMLNMQLGKHPVSDRDEVIIVIDKLLSPVATTPKIKTQIWSSEEKMLVVGGTWEKDGWSLSVKAVDKSAAPGFILISLSYQGKQLEDARIETGKSYTYRGKNPDGSEVPLLTIKEGRIFVGASEDAILLEINWSIPESEVQILEVPEEPDQMETETPVAPAPTAQARREAPGFEMISGILGALAVWWRLSTGRNEK</sequence>
<name>A0A062V8N4_9EURY</name>
<feature type="domain" description="S-layer family duplication" evidence="1">
    <location>
        <begin position="157"/>
        <end position="271"/>
    </location>
</feature>
<dbReference type="InterPro" id="IPR006457">
    <property type="entry name" value="S_layer-rel_Mac"/>
</dbReference>
<gene>
    <name evidence="2" type="ORF">ANME2D_01334</name>
</gene>
<dbReference type="Pfam" id="PF07752">
    <property type="entry name" value="S-layer"/>
    <property type="match status" value="1"/>
</dbReference>